<evidence type="ECO:0000256" key="7">
    <source>
        <dbReference type="ARBA" id="ARBA00022967"/>
    </source>
</evidence>
<protein>
    <submittedName>
        <fullName evidence="12">NADH ubiquinone oxidoreductase chain A</fullName>
        <ecNumber evidence="12">1.6.5.3</ecNumber>
    </submittedName>
</protein>
<keyword evidence="5 11" id="KW-0812">Transmembrane</keyword>
<keyword evidence="7" id="KW-1278">Translocase</keyword>
<keyword evidence="12" id="KW-0830">Ubiquinone</keyword>
<keyword evidence="4" id="KW-1003">Cell membrane</keyword>
<evidence type="ECO:0000256" key="11">
    <source>
        <dbReference type="SAM" id="Phobius"/>
    </source>
</evidence>
<dbReference type="Gene3D" id="1.20.58.1610">
    <property type="entry name" value="NADH:ubiquinone/plastoquinone oxidoreductase, chain 3"/>
    <property type="match status" value="1"/>
</dbReference>
<dbReference type="PANTHER" id="PTHR11058">
    <property type="entry name" value="NADH-UBIQUINONE OXIDOREDUCTASE CHAIN 3"/>
    <property type="match status" value="1"/>
</dbReference>
<evidence type="ECO:0000256" key="9">
    <source>
        <dbReference type="ARBA" id="ARBA00023027"/>
    </source>
</evidence>
<evidence type="ECO:0000313" key="12">
    <source>
        <dbReference type="EMBL" id="VAW19448.1"/>
    </source>
</evidence>
<dbReference type="PANTHER" id="PTHR11058:SF22">
    <property type="entry name" value="NADH-QUINONE OXIDOREDUCTASE SUBUNIT A"/>
    <property type="match status" value="1"/>
</dbReference>
<dbReference type="InterPro" id="IPR000440">
    <property type="entry name" value="NADH_UbQ/plastoQ_OxRdtase_su3"/>
</dbReference>
<keyword evidence="8 11" id="KW-1133">Transmembrane helix</keyword>
<evidence type="ECO:0000256" key="3">
    <source>
        <dbReference type="ARBA" id="ARBA00022448"/>
    </source>
</evidence>
<keyword evidence="6" id="KW-0874">Quinone</keyword>
<evidence type="ECO:0000256" key="1">
    <source>
        <dbReference type="ARBA" id="ARBA00004141"/>
    </source>
</evidence>
<evidence type="ECO:0000256" key="8">
    <source>
        <dbReference type="ARBA" id="ARBA00022989"/>
    </source>
</evidence>
<dbReference type="GO" id="GO:0008137">
    <property type="term" value="F:NADH dehydrogenase (ubiquinone) activity"/>
    <property type="evidence" value="ECO:0007669"/>
    <property type="project" value="InterPro"/>
</dbReference>
<dbReference type="GO" id="GO:0030964">
    <property type="term" value="C:NADH dehydrogenase complex"/>
    <property type="evidence" value="ECO:0007669"/>
    <property type="project" value="TreeGrafter"/>
</dbReference>
<gene>
    <name evidence="12" type="ORF">MNBD_BACTEROID01-621</name>
</gene>
<evidence type="ECO:0000256" key="6">
    <source>
        <dbReference type="ARBA" id="ARBA00022719"/>
    </source>
</evidence>
<comment type="subcellular location">
    <subcellularLocation>
        <location evidence="1">Membrane</location>
        <topology evidence="1">Multi-pass membrane protein</topology>
    </subcellularLocation>
</comment>
<dbReference type="EC" id="1.6.5.3" evidence="12"/>
<dbReference type="InterPro" id="IPR023043">
    <property type="entry name" value="NAD(P)H_OxRDtase_bac/plastid"/>
</dbReference>
<feature type="transmembrane region" description="Helical" evidence="11">
    <location>
        <begin position="88"/>
        <end position="108"/>
    </location>
</feature>
<reference evidence="12" key="1">
    <citation type="submission" date="2018-06" db="EMBL/GenBank/DDBJ databases">
        <authorList>
            <person name="Zhirakovskaya E."/>
        </authorList>
    </citation>
    <scope>NUCLEOTIDE SEQUENCE</scope>
</reference>
<evidence type="ECO:0000256" key="10">
    <source>
        <dbReference type="ARBA" id="ARBA00023136"/>
    </source>
</evidence>
<dbReference type="AlphaFoldDB" id="A0A3B0TNB5"/>
<feature type="transmembrane region" description="Helical" evidence="11">
    <location>
        <begin position="6"/>
        <end position="28"/>
    </location>
</feature>
<dbReference type="EMBL" id="UOEP01000099">
    <property type="protein sequence ID" value="VAW19448.1"/>
    <property type="molecule type" value="Genomic_DNA"/>
</dbReference>
<dbReference type="GO" id="GO:0048038">
    <property type="term" value="F:quinone binding"/>
    <property type="evidence" value="ECO:0007669"/>
    <property type="project" value="UniProtKB-KW"/>
</dbReference>
<dbReference type="HAMAP" id="MF_01394">
    <property type="entry name" value="NDH1_NuoA"/>
    <property type="match status" value="1"/>
</dbReference>
<evidence type="ECO:0000256" key="5">
    <source>
        <dbReference type="ARBA" id="ARBA00022692"/>
    </source>
</evidence>
<keyword evidence="9" id="KW-0520">NAD</keyword>
<comment type="similarity">
    <text evidence="2">Belongs to the complex I subunit 3 family.</text>
</comment>
<organism evidence="12">
    <name type="scientific">hydrothermal vent metagenome</name>
    <dbReference type="NCBI Taxonomy" id="652676"/>
    <lineage>
        <taxon>unclassified sequences</taxon>
        <taxon>metagenomes</taxon>
        <taxon>ecological metagenomes</taxon>
    </lineage>
</organism>
<evidence type="ECO:0000256" key="4">
    <source>
        <dbReference type="ARBA" id="ARBA00022475"/>
    </source>
</evidence>
<evidence type="ECO:0000256" key="2">
    <source>
        <dbReference type="ARBA" id="ARBA00008472"/>
    </source>
</evidence>
<keyword evidence="12" id="KW-0560">Oxidoreductase</keyword>
<keyword evidence="3" id="KW-0813">Transport</keyword>
<sequence length="116" mass="13011">MNGESLILFFVIGVILVGGGIVFALIVAPRSSNSQKFEPYECGIPTEGPTWIQFGVGYYLFAIIYLVFDVETVFLFPWGVVMKSIGMRAFIEIIIFFFIIGLGLLYAWKKGALKWV</sequence>
<proteinExistence type="inferred from homology"/>
<dbReference type="Pfam" id="PF00507">
    <property type="entry name" value="Oxidored_q4"/>
    <property type="match status" value="1"/>
</dbReference>
<name>A0A3B0TNB5_9ZZZZ</name>
<keyword evidence="10 11" id="KW-0472">Membrane</keyword>
<dbReference type="InterPro" id="IPR038430">
    <property type="entry name" value="NDAH_ubi_oxred_su3_sf"/>
</dbReference>
<accession>A0A3B0TNB5</accession>
<dbReference type="GO" id="GO:0016651">
    <property type="term" value="F:oxidoreductase activity, acting on NAD(P)H"/>
    <property type="evidence" value="ECO:0007669"/>
    <property type="project" value="InterPro"/>
</dbReference>